<keyword evidence="2" id="KW-1185">Reference proteome</keyword>
<proteinExistence type="predicted"/>
<gene>
    <name evidence="1" type="ORF">HPB51_025780</name>
</gene>
<dbReference type="AlphaFoldDB" id="A0A9J6EJS8"/>
<accession>A0A9J6EJS8</accession>
<name>A0A9J6EJS8_RHIMP</name>
<evidence type="ECO:0000313" key="1">
    <source>
        <dbReference type="EMBL" id="KAH8034582.1"/>
    </source>
</evidence>
<dbReference type="Proteomes" id="UP000821866">
    <property type="component" value="Chromosome 2"/>
</dbReference>
<dbReference type="EMBL" id="JABSTU010000004">
    <property type="protein sequence ID" value="KAH8034582.1"/>
    <property type="molecule type" value="Genomic_DNA"/>
</dbReference>
<organism evidence="1 2">
    <name type="scientific">Rhipicephalus microplus</name>
    <name type="common">Cattle tick</name>
    <name type="synonym">Boophilus microplus</name>
    <dbReference type="NCBI Taxonomy" id="6941"/>
    <lineage>
        <taxon>Eukaryota</taxon>
        <taxon>Metazoa</taxon>
        <taxon>Ecdysozoa</taxon>
        <taxon>Arthropoda</taxon>
        <taxon>Chelicerata</taxon>
        <taxon>Arachnida</taxon>
        <taxon>Acari</taxon>
        <taxon>Parasitiformes</taxon>
        <taxon>Ixodida</taxon>
        <taxon>Ixodoidea</taxon>
        <taxon>Ixodidae</taxon>
        <taxon>Rhipicephalinae</taxon>
        <taxon>Rhipicephalus</taxon>
        <taxon>Boophilus</taxon>
    </lineage>
</organism>
<evidence type="ECO:0000313" key="2">
    <source>
        <dbReference type="Proteomes" id="UP000821866"/>
    </source>
</evidence>
<sequence length="90" mass="10067">MLPTLTHLNVFERDVATTLPLRCQVVSSLGDDPNTVKGVIRGTPLEDTTQEIQDLVVHRHHPTTSQVNRIGKTRSVVIIFKGHKVANYVR</sequence>
<protein>
    <submittedName>
        <fullName evidence="1">Uncharacterized protein</fullName>
    </submittedName>
</protein>
<reference evidence="1" key="1">
    <citation type="journal article" date="2020" name="Cell">
        <title>Large-Scale Comparative Analyses of Tick Genomes Elucidate Their Genetic Diversity and Vector Capacities.</title>
        <authorList>
            <consortium name="Tick Genome and Microbiome Consortium (TIGMIC)"/>
            <person name="Jia N."/>
            <person name="Wang J."/>
            <person name="Shi W."/>
            <person name="Du L."/>
            <person name="Sun Y."/>
            <person name="Zhan W."/>
            <person name="Jiang J.F."/>
            <person name="Wang Q."/>
            <person name="Zhang B."/>
            <person name="Ji P."/>
            <person name="Bell-Sakyi L."/>
            <person name="Cui X.M."/>
            <person name="Yuan T.T."/>
            <person name="Jiang B.G."/>
            <person name="Yang W.F."/>
            <person name="Lam T.T."/>
            <person name="Chang Q.C."/>
            <person name="Ding S.J."/>
            <person name="Wang X.J."/>
            <person name="Zhu J.G."/>
            <person name="Ruan X.D."/>
            <person name="Zhao L."/>
            <person name="Wei J.T."/>
            <person name="Ye R.Z."/>
            <person name="Que T.C."/>
            <person name="Du C.H."/>
            <person name="Zhou Y.H."/>
            <person name="Cheng J.X."/>
            <person name="Dai P.F."/>
            <person name="Guo W.B."/>
            <person name="Han X.H."/>
            <person name="Huang E.J."/>
            <person name="Li L.F."/>
            <person name="Wei W."/>
            <person name="Gao Y.C."/>
            <person name="Liu J.Z."/>
            <person name="Shao H.Z."/>
            <person name="Wang X."/>
            <person name="Wang C.C."/>
            <person name="Yang T.C."/>
            <person name="Huo Q.B."/>
            <person name="Li W."/>
            <person name="Chen H.Y."/>
            <person name="Chen S.E."/>
            <person name="Zhou L.G."/>
            <person name="Ni X.B."/>
            <person name="Tian J.H."/>
            <person name="Sheng Y."/>
            <person name="Liu T."/>
            <person name="Pan Y.S."/>
            <person name="Xia L.Y."/>
            <person name="Li J."/>
            <person name="Zhao F."/>
            <person name="Cao W.C."/>
        </authorList>
    </citation>
    <scope>NUCLEOTIDE SEQUENCE</scope>
    <source>
        <strain evidence="1">Rmic-2018</strain>
    </source>
</reference>
<comment type="caution">
    <text evidence="1">The sequence shown here is derived from an EMBL/GenBank/DDBJ whole genome shotgun (WGS) entry which is preliminary data.</text>
</comment>
<reference evidence="1" key="2">
    <citation type="submission" date="2021-09" db="EMBL/GenBank/DDBJ databases">
        <authorList>
            <person name="Jia N."/>
            <person name="Wang J."/>
            <person name="Shi W."/>
            <person name="Du L."/>
            <person name="Sun Y."/>
            <person name="Zhan W."/>
            <person name="Jiang J."/>
            <person name="Wang Q."/>
            <person name="Zhang B."/>
            <person name="Ji P."/>
            <person name="Sakyi L.B."/>
            <person name="Cui X."/>
            <person name="Yuan T."/>
            <person name="Jiang B."/>
            <person name="Yang W."/>
            <person name="Lam T.T.-Y."/>
            <person name="Chang Q."/>
            <person name="Ding S."/>
            <person name="Wang X."/>
            <person name="Zhu J."/>
            <person name="Ruan X."/>
            <person name="Zhao L."/>
            <person name="Wei J."/>
            <person name="Que T."/>
            <person name="Du C."/>
            <person name="Cheng J."/>
            <person name="Dai P."/>
            <person name="Han X."/>
            <person name="Huang E."/>
            <person name="Gao Y."/>
            <person name="Liu J."/>
            <person name="Shao H."/>
            <person name="Ye R."/>
            <person name="Li L."/>
            <person name="Wei W."/>
            <person name="Wang X."/>
            <person name="Wang C."/>
            <person name="Huo Q."/>
            <person name="Li W."/>
            <person name="Guo W."/>
            <person name="Chen H."/>
            <person name="Chen S."/>
            <person name="Zhou L."/>
            <person name="Zhou L."/>
            <person name="Ni X."/>
            <person name="Tian J."/>
            <person name="Zhou Y."/>
            <person name="Sheng Y."/>
            <person name="Liu T."/>
            <person name="Pan Y."/>
            <person name="Xia L."/>
            <person name="Li J."/>
            <person name="Zhao F."/>
            <person name="Cao W."/>
        </authorList>
    </citation>
    <scope>NUCLEOTIDE SEQUENCE</scope>
    <source>
        <strain evidence="1">Rmic-2018</strain>
        <tissue evidence="1">Larvae</tissue>
    </source>
</reference>